<dbReference type="Pfam" id="PF01928">
    <property type="entry name" value="CYTH"/>
    <property type="match status" value="1"/>
</dbReference>
<dbReference type="InterPro" id="IPR023577">
    <property type="entry name" value="CYTH_domain"/>
</dbReference>
<evidence type="ECO:0000313" key="3">
    <source>
        <dbReference type="EMBL" id="GAA2574438.1"/>
    </source>
</evidence>
<evidence type="ECO:0000259" key="2">
    <source>
        <dbReference type="PROSITE" id="PS51707"/>
    </source>
</evidence>
<sequence>MSAPQEPTRSIEIERTYDADAATPLPDWSSLPDVARIDPAQPRDLDARYFDTPGLDLARAKVAIRRRTGGHDAGWHVKSSAAEGRHEWGWPIVDDELTVPDTVAAAVGNWASGPFVQIARIRNSRTAYLLRDADGGVLAEVVDDRVRASEAATGVERMWREWEVELGPAAPADPAWRATFFAAADALVTAAGGTVSASDSKLGRALGR</sequence>
<feature type="domain" description="CYTH" evidence="2">
    <location>
        <begin position="10"/>
        <end position="208"/>
    </location>
</feature>
<name>A0ABP6BK22_9MICO</name>
<organism evidence="3 4">
    <name type="scientific">Microbacterium binotii</name>
    <dbReference type="NCBI Taxonomy" id="462710"/>
    <lineage>
        <taxon>Bacteria</taxon>
        <taxon>Bacillati</taxon>
        <taxon>Actinomycetota</taxon>
        <taxon>Actinomycetes</taxon>
        <taxon>Micrococcales</taxon>
        <taxon>Microbacteriaceae</taxon>
        <taxon>Microbacterium</taxon>
    </lineage>
</organism>
<feature type="compositionally biased region" description="Basic and acidic residues" evidence="1">
    <location>
        <begin position="9"/>
        <end position="18"/>
    </location>
</feature>
<dbReference type="InterPro" id="IPR033469">
    <property type="entry name" value="CYTH-like_dom_sf"/>
</dbReference>
<accession>A0ABP6BK22</accession>
<protein>
    <recommendedName>
        <fullName evidence="2">CYTH domain-containing protein</fullName>
    </recommendedName>
</protein>
<dbReference type="SMART" id="SM01118">
    <property type="entry name" value="CYTH"/>
    <property type="match status" value="1"/>
</dbReference>
<evidence type="ECO:0000256" key="1">
    <source>
        <dbReference type="SAM" id="MobiDB-lite"/>
    </source>
</evidence>
<dbReference type="EMBL" id="BAAARI010000009">
    <property type="protein sequence ID" value="GAA2574438.1"/>
    <property type="molecule type" value="Genomic_DNA"/>
</dbReference>
<dbReference type="RefSeq" id="WP_344227714.1">
    <property type="nucleotide sequence ID" value="NZ_BAAARI010000009.1"/>
</dbReference>
<dbReference type="CDD" id="cd07374">
    <property type="entry name" value="CYTH-like_Pase"/>
    <property type="match status" value="1"/>
</dbReference>
<proteinExistence type="predicted"/>
<dbReference type="Proteomes" id="UP001500274">
    <property type="component" value="Unassembled WGS sequence"/>
</dbReference>
<dbReference type="PROSITE" id="PS51707">
    <property type="entry name" value="CYTH"/>
    <property type="match status" value="1"/>
</dbReference>
<dbReference type="SUPFAM" id="SSF55154">
    <property type="entry name" value="CYTH-like phosphatases"/>
    <property type="match status" value="1"/>
</dbReference>
<dbReference type="Gene3D" id="2.40.320.10">
    <property type="entry name" value="Hypothetical Protein Pfu-838710-001"/>
    <property type="match status" value="1"/>
</dbReference>
<reference evidence="4" key="1">
    <citation type="journal article" date="2019" name="Int. J. Syst. Evol. Microbiol.">
        <title>The Global Catalogue of Microorganisms (GCM) 10K type strain sequencing project: providing services to taxonomists for standard genome sequencing and annotation.</title>
        <authorList>
            <consortium name="The Broad Institute Genomics Platform"/>
            <consortium name="The Broad Institute Genome Sequencing Center for Infectious Disease"/>
            <person name="Wu L."/>
            <person name="Ma J."/>
        </authorList>
    </citation>
    <scope>NUCLEOTIDE SEQUENCE [LARGE SCALE GENOMIC DNA]</scope>
    <source>
        <strain evidence="4">JCM 16365</strain>
    </source>
</reference>
<comment type="caution">
    <text evidence="3">The sequence shown here is derived from an EMBL/GenBank/DDBJ whole genome shotgun (WGS) entry which is preliminary data.</text>
</comment>
<feature type="region of interest" description="Disordered" evidence="1">
    <location>
        <begin position="1"/>
        <end position="34"/>
    </location>
</feature>
<evidence type="ECO:0000313" key="4">
    <source>
        <dbReference type="Proteomes" id="UP001500274"/>
    </source>
</evidence>
<keyword evidence="4" id="KW-1185">Reference proteome</keyword>
<gene>
    <name evidence="3" type="ORF">GCM10009862_11800</name>
</gene>